<feature type="transmembrane region" description="Helical" evidence="8">
    <location>
        <begin position="213"/>
        <end position="232"/>
    </location>
</feature>
<comment type="similarity">
    <text evidence="7">Belongs to the glycosyltransferase 87 family.</text>
</comment>
<feature type="transmembrane region" description="Helical" evidence="8">
    <location>
        <begin position="378"/>
        <end position="396"/>
    </location>
</feature>
<organism evidence="9 10">
    <name type="scientific">Candidatus Daviesbacteria bacterium RIFCSPLOWO2_02_FULL_38_15</name>
    <dbReference type="NCBI Taxonomy" id="1797794"/>
    <lineage>
        <taxon>Bacteria</taxon>
        <taxon>Candidatus Daviesiibacteriota</taxon>
    </lineage>
</organism>
<evidence type="ECO:0000313" key="9">
    <source>
        <dbReference type="EMBL" id="OGE72415.1"/>
    </source>
</evidence>
<evidence type="ECO:0000256" key="3">
    <source>
        <dbReference type="ARBA" id="ARBA00022679"/>
    </source>
</evidence>
<gene>
    <name evidence="9" type="ORF">A3H40_04185</name>
</gene>
<sequence>MSIKYILFWAILLRFLVMPFFFHPDLKDHHQRVNYLFSQGILNIYEFLRKDSYTKEHNLDFSYPPLTYFTLGFYQYLISPILGKDFQKWTRDYSDYRYDTIFIFRYLFSLKIIYLIFEMLTGLLIYKLLSNSGKRKLALSLWFFNPVNLYVISAIGQFDIIPTFLSVLSYFLWIKKKTFISGLSLGTAIAFKTYPLLFLPFYLLTKSDLKNKIIFLLTTLGIYAVTILPFINSKEFQNDVLFSGLSTRIFQLKISILNHQFSVFIILYLLLIATYWFLRSKIPLYIFFAITLALIFSTIRFHPQWIIWLIPFLALAYGESRINLKFIGFFIISYFIYFIFFGDSFLMTGLLSPMSTLYLEIPPFIKIVPDNYQNLMGMFTRSLFAVVSLTVVIKLLRGKTPA</sequence>
<evidence type="ECO:0000256" key="5">
    <source>
        <dbReference type="ARBA" id="ARBA00022989"/>
    </source>
</evidence>
<feature type="transmembrane region" description="Helical" evidence="8">
    <location>
        <begin position="252"/>
        <end position="275"/>
    </location>
</feature>
<dbReference type="AlphaFoldDB" id="A0A1F5N437"/>
<evidence type="ECO:0000256" key="7">
    <source>
        <dbReference type="ARBA" id="ARBA00024033"/>
    </source>
</evidence>
<evidence type="ECO:0008006" key="11">
    <source>
        <dbReference type="Google" id="ProtNLM"/>
    </source>
</evidence>
<feature type="transmembrane region" description="Helical" evidence="8">
    <location>
        <begin position="282"/>
        <end position="299"/>
    </location>
</feature>
<comment type="subcellular location">
    <subcellularLocation>
        <location evidence="1">Cell membrane</location>
        <topology evidence="1">Multi-pass membrane protein</topology>
    </subcellularLocation>
</comment>
<reference evidence="9 10" key="1">
    <citation type="journal article" date="2016" name="Nat. Commun.">
        <title>Thousands of microbial genomes shed light on interconnected biogeochemical processes in an aquifer system.</title>
        <authorList>
            <person name="Anantharaman K."/>
            <person name="Brown C.T."/>
            <person name="Hug L.A."/>
            <person name="Sharon I."/>
            <person name="Castelle C.J."/>
            <person name="Probst A.J."/>
            <person name="Thomas B.C."/>
            <person name="Singh A."/>
            <person name="Wilkins M.J."/>
            <person name="Karaoz U."/>
            <person name="Brodie E.L."/>
            <person name="Williams K.H."/>
            <person name="Hubbard S.S."/>
            <person name="Banfield J.F."/>
        </authorList>
    </citation>
    <scope>NUCLEOTIDE SEQUENCE [LARGE SCALE GENOMIC DNA]</scope>
</reference>
<keyword evidence="5 8" id="KW-1133">Transmembrane helix</keyword>
<evidence type="ECO:0000313" key="10">
    <source>
        <dbReference type="Proteomes" id="UP000177057"/>
    </source>
</evidence>
<dbReference type="EMBL" id="MFDV01000008">
    <property type="protein sequence ID" value="OGE72415.1"/>
    <property type="molecule type" value="Genomic_DNA"/>
</dbReference>
<dbReference type="Pfam" id="PF09594">
    <property type="entry name" value="GT87"/>
    <property type="match status" value="1"/>
</dbReference>
<comment type="caution">
    <text evidence="9">The sequence shown here is derived from an EMBL/GenBank/DDBJ whole genome shotgun (WGS) entry which is preliminary data.</text>
</comment>
<dbReference type="InterPro" id="IPR018584">
    <property type="entry name" value="GT87"/>
</dbReference>
<keyword evidence="6 8" id="KW-0472">Membrane</keyword>
<dbReference type="GO" id="GO:0005886">
    <property type="term" value="C:plasma membrane"/>
    <property type="evidence" value="ECO:0007669"/>
    <property type="project" value="UniProtKB-SubCell"/>
</dbReference>
<dbReference type="STRING" id="1797794.A3H40_04185"/>
<name>A0A1F5N437_9BACT</name>
<dbReference type="Proteomes" id="UP000177057">
    <property type="component" value="Unassembled WGS sequence"/>
</dbReference>
<protein>
    <recommendedName>
        <fullName evidence="11">Glycosyltransferase RgtA/B/C/D-like domain-containing protein</fullName>
    </recommendedName>
</protein>
<keyword evidence="3" id="KW-0808">Transferase</keyword>
<feature type="transmembrane region" description="Helical" evidence="8">
    <location>
        <begin position="6"/>
        <end position="22"/>
    </location>
</feature>
<keyword evidence="4 8" id="KW-0812">Transmembrane</keyword>
<accession>A0A1F5N437</accession>
<feature type="transmembrane region" description="Helical" evidence="8">
    <location>
        <begin position="147"/>
        <end position="173"/>
    </location>
</feature>
<feature type="transmembrane region" description="Helical" evidence="8">
    <location>
        <begin position="103"/>
        <end position="126"/>
    </location>
</feature>
<proteinExistence type="inferred from homology"/>
<feature type="transmembrane region" description="Helical" evidence="8">
    <location>
        <begin position="65"/>
        <end position="83"/>
    </location>
</feature>
<dbReference type="GO" id="GO:0016758">
    <property type="term" value="F:hexosyltransferase activity"/>
    <property type="evidence" value="ECO:0007669"/>
    <property type="project" value="InterPro"/>
</dbReference>
<keyword evidence="2" id="KW-1003">Cell membrane</keyword>
<feature type="transmembrane region" description="Helical" evidence="8">
    <location>
        <begin position="179"/>
        <end position="201"/>
    </location>
</feature>
<evidence type="ECO:0000256" key="1">
    <source>
        <dbReference type="ARBA" id="ARBA00004651"/>
    </source>
</evidence>
<evidence type="ECO:0000256" key="4">
    <source>
        <dbReference type="ARBA" id="ARBA00022692"/>
    </source>
</evidence>
<evidence type="ECO:0000256" key="6">
    <source>
        <dbReference type="ARBA" id="ARBA00023136"/>
    </source>
</evidence>
<evidence type="ECO:0000256" key="8">
    <source>
        <dbReference type="SAM" id="Phobius"/>
    </source>
</evidence>
<evidence type="ECO:0000256" key="2">
    <source>
        <dbReference type="ARBA" id="ARBA00022475"/>
    </source>
</evidence>